<feature type="non-terminal residue" evidence="1">
    <location>
        <position position="1"/>
    </location>
</feature>
<dbReference type="Proteomes" id="UP000789366">
    <property type="component" value="Unassembled WGS sequence"/>
</dbReference>
<dbReference type="EMBL" id="CAJVPW010000389">
    <property type="protein sequence ID" value="CAG8452505.1"/>
    <property type="molecule type" value="Genomic_DNA"/>
</dbReference>
<sequence length="47" mass="5540">TDIKNLKDIRDKKSFDDVMRINKTQICPKMKACFDLDVKVVPEVMRI</sequence>
<gene>
    <name evidence="1" type="ORF">SPELUC_LOCUS868</name>
</gene>
<keyword evidence="2" id="KW-1185">Reference proteome</keyword>
<protein>
    <submittedName>
        <fullName evidence="1">3973_t:CDS:1</fullName>
    </submittedName>
</protein>
<reference evidence="1" key="1">
    <citation type="submission" date="2021-06" db="EMBL/GenBank/DDBJ databases">
        <authorList>
            <person name="Kallberg Y."/>
            <person name="Tangrot J."/>
            <person name="Rosling A."/>
        </authorList>
    </citation>
    <scope>NUCLEOTIDE SEQUENCE</scope>
    <source>
        <strain evidence="1">28 12/20/2015</strain>
    </source>
</reference>
<proteinExistence type="predicted"/>
<accession>A0ACA9K4V8</accession>
<name>A0ACA9K4V8_9GLOM</name>
<comment type="caution">
    <text evidence="1">The sequence shown here is derived from an EMBL/GenBank/DDBJ whole genome shotgun (WGS) entry which is preliminary data.</text>
</comment>
<evidence type="ECO:0000313" key="1">
    <source>
        <dbReference type="EMBL" id="CAG8452505.1"/>
    </source>
</evidence>
<evidence type="ECO:0000313" key="2">
    <source>
        <dbReference type="Proteomes" id="UP000789366"/>
    </source>
</evidence>
<organism evidence="1 2">
    <name type="scientific">Cetraspora pellucida</name>
    <dbReference type="NCBI Taxonomy" id="1433469"/>
    <lineage>
        <taxon>Eukaryota</taxon>
        <taxon>Fungi</taxon>
        <taxon>Fungi incertae sedis</taxon>
        <taxon>Mucoromycota</taxon>
        <taxon>Glomeromycotina</taxon>
        <taxon>Glomeromycetes</taxon>
        <taxon>Diversisporales</taxon>
        <taxon>Gigasporaceae</taxon>
        <taxon>Cetraspora</taxon>
    </lineage>
</organism>